<sequence>MATLSIISSSESWLELRSLMFSSVSAVFTYFECLLFANFSQVQLALGSISQIVDVHYVDKLSGDGVRVQKLANVKFELVVVLTIEQISDERLRVQRYRLVEEVFGRVRLQAADLGPVPDGLADRVHNLVALGGDAFVALFGAPDSHEYHYFVRLDQVVYLNFGAEHG</sequence>
<name>A0A3M7SCR2_BRAPC</name>
<dbReference type="Proteomes" id="UP000276133">
    <property type="component" value="Unassembled WGS sequence"/>
</dbReference>
<evidence type="ECO:0000313" key="2">
    <source>
        <dbReference type="Proteomes" id="UP000276133"/>
    </source>
</evidence>
<protein>
    <submittedName>
        <fullName evidence="1">Uncharacterized protein</fullName>
    </submittedName>
</protein>
<dbReference type="AlphaFoldDB" id="A0A3M7SCR2"/>
<reference evidence="1 2" key="1">
    <citation type="journal article" date="2018" name="Sci. Rep.">
        <title>Genomic signatures of local adaptation to the degree of environmental predictability in rotifers.</title>
        <authorList>
            <person name="Franch-Gras L."/>
            <person name="Hahn C."/>
            <person name="Garcia-Roger E.M."/>
            <person name="Carmona M.J."/>
            <person name="Serra M."/>
            <person name="Gomez A."/>
        </authorList>
    </citation>
    <scope>NUCLEOTIDE SEQUENCE [LARGE SCALE GENOMIC DNA]</scope>
    <source>
        <strain evidence="1">HYR1</strain>
    </source>
</reference>
<gene>
    <name evidence="1" type="ORF">BpHYR1_010920</name>
</gene>
<proteinExistence type="predicted"/>
<dbReference type="EMBL" id="REGN01001653">
    <property type="protein sequence ID" value="RNA33328.1"/>
    <property type="molecule type" value="Genomic_DNA"/>
</dbReference>
<evidence type="ECO:0000313" key="1">
    <source>
        <dbReference type="EMBL" id="RNA33328.1"/>
    </source>
</evidence>
<keyword evidence="2" id="KW-1185">Reference proteome</keyword>
<accession>A0A3M7SCR2</accession>
<comment type="caution">
    <text evidence="1">The sequence shown here is derived from an EMBL/GenBank/DDBJ whole genome shotgun (WGS) entry which is preliminary data.</text>
</comment>
<organism evidence="1 2">
    <name type="scientific">Brachionus plicatilis</name>
    <name type="common">Marine rotifer</name>
    <name type="synonym">Brachionus muelleri</name>
    <dbReference type="NCBI Taxonomy" id="10195"/>
    <lineage>
        <taxon>Eukaryota</taxon>
        <taxon>Metazoa</taxon>
        <taxon>Spiralia</taxon>
        <taxon>Gnathifera</taxon>
        <taxon>Rotifera</taxon>
        <taxon>Eurotatoria</taxon>
        <taxon>Monogononta</taxon>
        <taxon>Pseudotrocha</taxon>
        <taxon>Ploima</taxon>
        <taxon>Brachionidae</taxon>
        <taxon>Brachionus</taxon>
    </lineage>
</organism>